<evidence type="ECO:0000313" key="3">
    <source>
        <dbReference type="EMBL" id="OEU23115.1"/>
    </source>
</evidence>
<proteinExistence type="predicted"/>
<gene>
    <name evidence="3" type="ORF">FRACYDRAFT_233281</name>
</gene>
<evidence type="ECO:0000256" key="2">
    <source>
        <dbReference type="SAM" id="SignalP"/>
    </source>
</evidence>
<name>A0A1E7FY99_9STRA</name>
<evidence type="ECO:0000313" key="4">
    <source>
        <dbReference type="Proteomes" id="UP000095751"/>
    </source>
</evidence>
<reference evidence="3 4" key="1">
    <citation type="submission" date="2016-09" db="EMBL/GenBank/DDBJ databases">
        <title>Extensive genetic diversity and differential bi-allelic expression allows diatom success in the polar Southern Ocean.</title>
        <authorList>
            <consortium name="DOE Joint Genome Institute"/>
            <person name="Mock T."/>
            <person name="Otillar R.P."/>
            <person name="Strauss J."/>
            <person name="Dupont C."/>
            <person name="Frickenhaus S."/>
            <person name="Maumus F."/>
            <person name="Mcmullan M."/>
            <person name="Sanges R."/>
            <person name="Schmutz J."/>
            <person name="Toseland A."/>
            <person name="Valas R."/>
            <person name="Veluchamy A."/>
            <person name="Ward B.J."/>
            <person name="Allen A."/>
            <person name="Barry K."/>
            <person name="Falciatore A."/>
            <person name="Ferrante M."/>
            <person name="Fortunato A.E."/>
            <person name="Gloeckner G."/>
            <person name="Gruber A."/>
            <person name="Hipkin R."/>
            <person name="Janech M."/>
            <person name="Kroth P."/>
            <person name="Leese F."/>
            <person name="Lindquist E."/>
            <person name="Lyon B.R."/>
            <person name="Martin J."/>
            <person name="Mayer C."/>
            <person name="Parker M."/>
            <person name="Quesneville H."/>
            <person name="Raymond J."/>
            <person name="Uhlig C."/>
            <person name="Valentin K.U."/>
            <person name="Worden A.Z."/>
            <person name="Armbrust E.V."/>
            <person name="Bowler C."/>
            <person name="Green B."/>
            <person name="Moulton V."/>
            <person name="Van Oosterhout C."/>
            <person name="Grigoriev I."/>
        </authorList>
    </citation>
    <scope>NUCLEOTIDE SEQUENCE [LARGE SCALE GENOMIC DNA]</scope>
    <source>
        <strain evidence="3 4">CCMP1102</strain>
    </source>
</reference>
<dbReference type="Proteomes" id="UP000095751">
    <property type="component" value="Unassembled WGS sequence"/>
</dbReference>
<dbReference type="KEGG" id="fcy:FRACYDRAFT_233281"/>
<evidence type="ECO:0000256" key="1">
    <source>
        <dbReference type="SAM" id="MobiDB-lite"/>
    </source>
</evidence>
<feature type="signal peptide" evidence="2">
    <location>
        <begin position="1"/>
        <end position="20"/>
    </location>
</feature>
<accession>A0A1E7FY99</accession>
<keyword evidence="2" id="KW-0732">Signal</keyword>
<organism evidence="3 4">
    <name type="scientific">Fragilariopsis cylindrus CCMP1102</name>
    <dbReference type="NCBI Taxonomy" id="635003"/>
    <lineage>
        <taxon>Eukaryota</taxon>
        <taxon>Sar</taxon>
        <taxon>Stramenopiles</taxon>
        <taxon>Ochrophyta</taxon>
        <taxon>Bacillariophyta</taxon>
        <taxon>Bacillariophyceae</taxon>
        <taxon>Bacillariophycidae</taxon>
        <taxon>Bacillariales</taxon>
        <taxon>Bacillariaceae</taxon>
        <taxon>Fragilariopsis</taxon>
    </lineage>
</organism>
<dbReference type="AlphaFoldDB" id="A0A1E7FY99"/>
<protein>
    <submittedName>
        <fullName evidence="3">Uncharacterized protein</fullName>
    </submittedName>
</protein>
<feature type="chain" id="PRO_5009193662" evidence="2">
    <location>
        <begin position="21"/>
        <end position="261"/>
    </location>
</feature>
<dbReference type="EMBL" id="KV784353">
    <property type="protein sequence ID" value="OEU23115.1"/>
    <property type="molecule type" value="Genomic_DNA"/>
</dbReference>
<feature type="compositionally biased region" description="Low complexity" evidence="1">
    <location>
        <begin position="217"/>
        <end position="240"/>
    </location>
</feature>
<dbReference type="InParanoid" id="A0A1E7FY99"/>
<sequence>MISNIKLITNFLLIASVVNATHGCLNDDIECQSGSFCGSDNLCHEYSCTNFFTFGPELYTGYAEGAIPPELVCNPFVSSDKDDYIYNGVGYGCMIYPNSKPDSNFAVTMPFNEKCSVEIDMNTRFDCYKYAADTNFDVFLLSVNNSDVCSEEIRKDYADSTYDLGPPAYLYSDVFEYQYSTETSGNLEGPNATQVFDENLALSNTMYSILSITDIDTKSPTDSPSTESPTDSPHSSGSSSNYDRHWLVVSSLKQLSKQNKT</sequence>
<keyword evidence="4" id="KW-1185">Reference proteome</keyword>
<dbReference type="OrthoDB" id="55425at2759"/>
<feature type="region of interest" description="Disordered" evidence="1">
    <location>
        <begin position="217"/>
        <end position="243"/>
    </location>
</feature>